<reference evidence="3 4" key="1">
    <citation type="journal article" date="2018" name="Sci. Rep.">
        <title>Comparative genomics provides insights into the lifestyle and reveals functional heterogeneity of dark septate endophytic fungi.</title>
        <authorList>
            <person name="Knapp D.G."/>
            <person name="Nemeth J.B."/>
            <person name="Barry K."/>
            <person name="Hainaut M."/>
            <person name="Henrissat B."/>
            <person name="Johnson J."/>
            <person name="Kuo A."/>
            <person name="Lim J.H.P."/>
            <person name="Lipzen A."/>
            <person name="Nolan M."/>
            <person name="Ohm R.A."/>
            <person name="Tamas L."/>
            <person name="Grigoriev I.V."/>
            <person name="Spatafora J.W."/>
            <person name="Nagy L.G."/>
            <person name="Kovacs G.M."/>
        </authorList>
    </citation>
    <scope>NUCLEOTIDE SEQUENCE [LARGE SCALE GENOMIC DNA]</scope>
    <source>
        <strain evidence="3 4">DSE2036</strain>
    </source>
</reference>
<dbReference type="EMBL" id="KZ805481">
    <property type="protein sequence ID" value="PVH95877.1"/>
    <property type="molecule type" value="Genomic_DNA"/>
</dbReference>
<evidence type="ECO:0000313" key="4">
    <source>
        <dbReference type="Proteomes" id="UP000244855"/>
    </source>
</evidence>
<dbReference type="STRING" id="97972.A0A2V1DCK7"/>
<sequence>MTNTQCVQYCASNNFMYAGTEYSKECYCDNFIHNDTQNVTDGCTMACAGNPSEPCGGPNRLTVYQNNVLVGPAGAPARPSVNPGLNGYRSLGCYTDNVNARTLSDGVPTAGGAQSLTVALCISACAVSQYSYAGVEYSQECCMSPFFSFPPLLLGFQLPVVSEICFFPNIYSYF</sequence>
<accession>A0A2V1DCK7</accession>
<dbReference type="OrthoDB" id="2019572at2759"/>
<protein>
    <recommendedName>
        <fullName evidence="2">WSC domain-containing protein</fullName>
    </recommendedName>
</protein>
<dbReference type="AlphaFoldDB" id="A0A2V1DCK7"/>
<dbReference type="SMART" id="SM00321">
    <property type="entry name" value="WSC"/>
    <property type="match status" value="1"/>
</dbReference>
<dbReference type="PROSITE" id="PS51212">
    <property type="entry name" value="WSC"/>
    <property type="match status" value="2"/>
</dbReference>
<evidence type="ECO:0000259" key="2">
    <source>
        <dbReference type="PROSITE" id="PS51212"/>
    </source>
</evidence>
<feature type="domain" description="WSC" evidence="2">
    <location>
        <begin position="87"/>
        <end position="174"/>
    </location>
</feature>
<dbReference type="InterPro" id="IPR002889">
    <property type="entry name" value="WSC_carb-bd"/>
</dbReference>
<feature type="domain" description="WSC" evidence="2">
    <location>
        <begin position="1"/>
        <end position="67"/>
    </location>
</feature>
<evidence type="ECO:0000313" key="3">
    <source>
        <dbReference type="EMBL" id="PVH95877.1"/>
    </source>
</evidence>
<keyword evidence="4" id="KW-1185">Reference proteome</keyword>
<dbReference type="InterPro" id="IPR051589">
    <property type="entry name" value="Sialate-O-sulfotransferase"/>
</dbReference>
<dbReference type="Proteomes" id="UP000244855">
    <property type="component" value="Unassembled WGS sequence"/>
</dbReference>
<dbReference type="PANTHER" id="PTHR45964">
    <property type="entry name" value="WSCD FAMILY MEMBER CG9164"/>
    <property type="match status" value="1"/>
</dbReference>
<gene>
    <name evidence="3" type="ORF">DM02DRAFT_536413</name>
</gene>
<name>A0A2V1DCK7_9PLEO</name>
<organism evidence="3 4">
    <name type="scientific">Periconia macrospinosa</name>
    <dbReference type="NCBI Taxonomy" id="97972"/>
    <lineage>
        <taxon>Eukaryota</taxon>
        <taxon>Fungi</taxon>
        <taxon>Dikarya</taxon>
        <taxon>Ascomycota</taxon>
        <taxon>Pezizomycotina</taxon>
        <taxon>Dothideomycetes</taxon>
        <taxon>Pleosporomycetidae</taxon>
        <taxon>Pleosporales</taxon>
        <taxon>Massarineae</taxon>
        <taxon>Periconiaceae</taxon>
        <taxon>Periconia</taxon>
    </lineage>
</organism>
<keyword evidence="1" id="KW-0677">Repeat</keyword>
<evidence type="ECO:0000256" key="1">
    <source>
        <dbReference type="ARBA" id="ARBA00022737"/>
    </source>
</evidence>
<dbReference type="Pfam" id="PF01822">
    <property type="entry name" value="WSC"/>
    <property type="match status" value="2"/>
</dbReference>
<dbReference type="PANTHER" id="PTHR45964:SF9">
    <property type="entry name" value="SULFOTRANSFERASE"/>
    <property type="match status" value="1"/>
</dbReference>
<proteinExistence type="predicted"/>